<gene>
    <name evidence="2" type="ORF">L3X38_022667</name>
</gene>
<organism evidence="2 3">
    <name type="scientific">Prunus dulcis</name>
    <name type="common">Almond</name>
    <name type="synonym">Amygdalus dulcis</name>
    <dbReference type="NCBI Taxonomy" id="3755"/>
    <lineage>
        <taxon>Eukaryota</taxon>
        <taxon>Viridiplantae</taxon>
        <taxon>Streptophyta</taxon>
        <taxon>Embryophyta</taxon>
        <taxon>Tracheophyta</taxon>
        <taxon>Spermatophyta</taxon>
        <taxon>Magnoliopsida</taxon>
        <taxon>eudicotyledons</taxon>
        <taxon>Gunneridae</taxon>
        <taxon>Pentapetalae</taxon>
        <taxon>rosids</taxon>
        <taxon>fabids</taxon>
        <taxon>Rosales</taxon>
        <taxon>Rosaceae</taxon>
        <taxon>Amygdaloideae</taxon>
        <taxon>Amygdaleae</taxon>
        <taxon>Prunus</taxon>
    </lineage>
</organism>
<feature type="compositionally biased region" description="Acidic residues" evidence="1">
    <location>
        <begin position="38"/>
        <end position="58"/>
    </location>
</feature>
<evidence type="ECO:0000313" key="2">
    <source>
        <dbReference type="EMBL" id="KAI5332538.1"/>
    </source>
</evidence>
<accession>A0AAD4VWJ0</accession>
<evidence type="ECO:0000256" key="1">
    <source>
        <dbReference type="SAM" id="MobiDB-lite"/>
    </source>
</evidence>
<keyword evidence="3" id="KW-1185">Reference proteome</keyword>
<proteinExistence type="predicted"/>
<dbReference type="EMBL" id="JAJFAZ020000004">
    <property type="protein sequence ID" value="KAI5332538.1"/>
    <property type="molecule type" value="Genomic_DNA"/>
</dbReference>
<comment type="caution">
    <text evidence="2">The sequence shown here is derived from an EMBL/GenBank/DDBJ whole genome shotgun (WGS) entry which is preliminary data.</text>
</comment>
<dbReference type="AlphaFoldDB" id="A0AAD4VWJ0"/>
<reference evidence="2 3" key="1">
    <citation type="journal article" date="2022" name="G3 (Bethesda)">
        <title>Whole-genome sequence and methylome profiling of the almond [Prunus dulcis (Mill.) D.A. Webb] cultivar 'Nonpareil'.</title>
        <authorList>
            <person name="D'Amico-Willman K.M."/>
            <person name="Ouma W.Z."/>
            <person name="Meulia T."/>
            <person name="Sideli G.M."/>
            <person name="Gradziel T.M."/>
            <person name="Fresnedo-Ramirez J."/>
        </authorList>
    </citation>
    <scope>NUCLEOTIDE SEQUENCE [LARGE SCALE GENOMIC DNA]</scope>
    <source>
        <strain evidence="2">Clone GOH B32 T37-40</strain>
    </source>
</reference>
<feature type="region of interest" description="Disordered" evidence="1">
    <location>
        <begin position="27"/>
        <end position="79"/>
    </location>
</feature>
<protein>
    <submittedName>
        <fullName evidence="2">Uncharacterized protein</fullName>
    </submittedName>
</protein>
<sequence>MRDQDPIIPHGGLDHDPNLDLRRIYVKNDPVIQKNPDSDSDPDLDPNSDADTGQDSDPDTDRESYSNPDLESDPDSDSNSDIYLYHTIRIFHCTYYDFPNKDLDIWNKLHILRRSETHS</sequence>
<dbReference type="Proteomes" id="UP001054821">
    <property type="component" value="Chromosome 4"/>
</dbReference>
<evidence type="ECO:0000313" key="3">
    <source>
        <dbReference type="Proteomes" id="UP001054821"/>
    </source>
</evidence>
<name>A0AAD4VWJ0_PRUDU</name>